<reference evidence="1 2" key="1">
    <citation type="journal article" date="2014" name="BMC Vet. Res.">
        <title>First report of Corynebacterium pseudotuberculosis from caseous lymphadenitis lesions in Black Alentejano pig (Sus scrofa domesticus).</title>
        <authorList>
            <person name="Oliveira M."/>
            <person name="Barroco C."/>
            <person name="Mottola C."/>
            <person name="Santos R."/>
            <person name="Lemsaddek A."/>
            <person name="Tavares L."/>
            <person name="Semedo-Lemsaddek T."/>
        </authorList>
    </citation>
    <scope>NUCLEOTIDE SEQUENCE [LARGE SCALE GENOMIC DNA]</scope>
    <source>
        <strain evidence="1 2">PO100/5</strain>
    </source>
</reference>
<dbReference type="Proteomes" id="UP000195652">
    <property type="component" value="Chromosome"/>
</dbReference>
<dbReference type="EMBL" id="CP021417">
    <property type="protein sequence ID" value="WCV10696.1"/>
    <property type="molecule type" value="Genomic_DNA"/>
</dbReference>
<protein>
    <submittedName>
        <fullName evidence="1">Uncharacterized protein</fullName>
    </submittedName>
</protein>
<sequence length="50" mass="5558">MSQYANPEKAYVWLDGDAFRGTAGVDILAIFSLKHLRDFCHMAVSKLALS</sequence>
<reference evidence="1 2" key="2">
    <citation type="journal article" date="2020" name="Antonie Van Leeuwenhoek">
        <title>Phylogenomic characterisation of a novel corynebacterial species pathogenic to animals.</title>
        <authorList>
            <person name="Moller J."/>
            <person name="Musella L."/>
            <person name="Melnikov V."/>
            <person name="Geissdorfer W."/>
            <person name="Burkovski A."/>
            <person name="Sangal V."/>
        </authorList>
    </citation>
    <scope>NUCLEOTIDE SEQUENCE [LARGE SCALE GENOMIC DNA]</scope>
    <source>
        <strain evidence="1 2">PO100/5</strain>
    </source>
</reference>
<evidence type="ECO:0000313" key="1">
    <source>
        <dbReference type="EMBL" id="WCV10696.1"/>
    </source>
</evidence>
<proteinExistence type="predicted"/>
<accession>A0ACD4PYQ8</accession>
<gene>
    <name evidence="1" type="ORF">CBE74_12120</name>
</gene>
<keyword evidence="2" id="KW-1185">Reference proteome</keyword>
<reference evidence="1 2" key="3">
    <citation type="journal article" date="2020" name="Int. J. Syst. Evol. Microbiol.">
        <title>Corynebacterium silvaticum sp. nov., a unique group of NTTB corynebacteria in wild boar and roe deer.</title>
        <authorList>
            <person name="Dangel A."/>
            <person name="Berger A."/>
            <person name="Rau J."/>
            <person name="Eisenberg T."/>
            <person name="Kampfer P."/>
            <person name="Margos G."/>
            <person name="Contzen M."/>
            <person name="Busse H.J."/>
            <person name="Konrad R."/>
            <person name="Peters M."/>
            <person name="Sting R."/>
            <person name="Sing A."/>
        </authorList>
    </citation>
    <scope>NUCLEOTIDE SEQUENCE [LARGE SCALE GENOMIC DNA]</scope>
    <source>
        <strain evidence="1 2">PO100/5</strain>
    </source>
</reference>
<name>A0ACD4PYQ8_9CORY</name>
<reference evidence="1 2" key="4">
    <citation type="journal article" date="2020" name="PLoS ONE">
        <title>Taxonomic classification of strain PO100/5 shows a broader geographic distribution and genetic markers of the recently described Corynebacterium silvaticum.</title>
        <authorList>
            <person name="Viana M.V.C."/>
            <person name="Profeta R."/>
            <person name="da Silva A.L."/>
            <person name="Hurtado R."/>
            <person name="Cerqueira J.C."/>
            <person name="Ribeiro B.F.S."/>
            <person name="Almeida M.O."/>
            <person name="Morais-Rodrigues F."/>
            <person name="Soares S.C."/>
            <person name="Oliveira M."/>
            <person name="Tavares L."/>
            <person name="Figueiredo H."/>
            <person name="Wattam A.R."/>
            <person name="Barh D."/>
            <person name="Ghosh P."/>
            <person name="Silva A."/>
            <person name="Azevedo V."/>
        </authorList>
    </citation>
    <scope>NUCLEOTIDE SEQUENCE [LARGE SCALE GENOMIC DNA]</scope>
    <source>
        <strain evidence="1 2">PO100/5</strain>
    </source>
</reference>
<organism evidence="1 2">
    <name type="scientific">Corynebacterium silvaticum</name>
    <dbReference type="NCBI Taxonomy" id="2320431"/>
    <lineage>
        <taxon>Bacteria</taxon>
        <taxon>Bacillati</taxon>
        <taxon>Actinomycetota</taxon>
        <taxon>Actinomycetes</taxon>
        <taxon>Mycobacteriales</taxon>
        <taxon>Corynebacteriaceae</taxon>
        <taxon>Corynebacterium</taxon>
    </lineage>
</organism>
<evidence type="ECO:0000313" key="2">
    <source>
        <dbReference type="Proteomes" id="UP000195652"/>
    </source>
</evidence>